<reference evidence="5" key="1">
    <citation type="journal article" date="2015" name="Nature">
        <title>Complex archaea that bridge the gap between prokaryotes and eukaryotes.</title>
        <authorList>
            <person name="Spang A."/>
            <person name="Saw J.H."/>
            <person name="Jorgensen S.L."/>
            <person name="Zaremba-Niedzwiedzka K."/>
            <person name="Martijn J."/>
            <person name="Lind A.E."/>
            <person name="van Eijk R."/>
            <person name="Schleper C."/>
            <person name="Guy L."/>
            <person name="Ettema T.J."/>
        </authorList>
    </citation>
    <scope>NUCLEOTIDE SEQUENCE</scope>
</reference>
<comment type="subcellular location">
    <subcellularLocation>
        <location evidence="1">Mitochondrion membrane</location>
    </subcellularLocation>
</comment>
<dbReference type="GO" id="GO:0005524">
    <property type="term" value="F:ATP binding"/>
    <property type="evidence" value="ECO:0007669"/>
    <property type="project" value="InterPro"/>
</dbReference>
<dbReference type="GO" id="GO:0016887">
    <property type="term" value="F:ATP hydrolysis activity"/>
    <property type="evidence" value="ECO:0007669"/>
    <property type="project" value="InterPro"/>
</dbReference>
<proteinExistence type="predicted"/>
<evidence type="ECO:0000259" key="4">
    <source>
        <dbReference type="SMART" id="SM01024"/>
    </source>
</evidence>
<evidence type="ECO:0000256" key="1">
    <source>
        <dbReference type="ARBA" id="ARBA00004325"/>
    </source>
</evidence>
<dbReference type="SMART" id="SM01024">
    <property type="entry name" value="BCS1_N"/>
    <property type="match status" value="1"/>
</dbReference>
<organism evidence="5">
    <name type="scientific">marine sediment metagenome</name>
    <dbReference type="NCBI Taxonomy" id="412755"/>
    <lineage>
        <taxon>unclassified sequences</taxon>
        <taxon>metagenomes</taxon>
        <taxon>ecological metagenomes</taxon>
    </lineage>
</organism>
<dbReference type="AlphaFoldDB" id="A0A0F9AMX6"/>
<sequence length="310" mass="36074">MIEEITTWIHLQFTDNDIFAGIIGGSVFMSGLYLLRSLPNKMWKTFIFQYTCHLIIYNEDDAFDWINEWLVMHPYAKKSRRLRLTTFRGFNTDDSKDEGKWSLSPGIGGHLLWYKGLPLWLERTISDGDESKYSSKRREQIEIRVLGRSSLLIRDLLVEAGQLRMRENKIDIFLYDDYWQHVSSKLPRKMGSVVLPEEQIERILHDANWFFNAEDWYRERGVPYRRGYLFSGPPGCGKTSLVLALASYFCRPIYVLNLGNMWIDSKLFSAICTVPVNGILLIEDVDIAGKARKAKPEKKTKEGDEKDEPN</sequence>
<keyword evidence="3" id="KW-1133">Transmembrane helix</keyword>
<dbReference type="Pfam" id="PF08740">
    <property type="entry name" value="BCS1_N"/>
    <property type="match status" value="1"/>
</dbReference>
<dbReference type="Gene3D" id="3.40.50.300">
    <property type="entry name" value="P-loop containing nucleotide triphosphate hydrolases"/>
    <property type="match status" value="1"/>
</dbReference>
<dbReference type="GO" id="GO:0031966">
    <property type="term" value="C:mitochondrial membrane"/>
    <property type="evidence" value="ECO:0007669"/>
    <property type="project" value="UniProtKB-SubCell"/>
</dbReference>
<feature type="domain" description="BCS1 N-terminal" evidence="4">
    <location>
        <begin position="26"/>
        <end position="193"/>
    </location>
</feature>
<evidence type="ECO:0000256" key="2">
    <source>
        <dbReference type="SAM" id="MobiDB-lite"/>
    </source>
</evidence>
<feature type="non-terminal residue" evidence="5">
    <location>
        <position position="310"/>
    </location>
</feature>
<gene>
    <name evidence="5" type="ORF">LCGC14_2550400</name>
</gene>
<dbReference type="InterPro" id="IPR014851">
    <property type="entry name" value="BCS1_N"/>
</dbReference>
<comment type="caution">
    <text evidence="5">The sequence shown here is derived from an EMBL/GenBank/DDBJ whole genome shotgun (WGS) entry which is preliminary data.</text>
</comment>
<feature type="region of interest" description="Disordered" evidence="2">
    <location>
        <begin position="291"/>
        <end position="310"/>
    </location>
</feature>
<dbReference type="InterPro" id="IPR050747">
    <property type="entry name" value="Mitochondrial_chaperone_BCS1"/>
</dbReference>
<accession>A0A0F9AMX6</accession>
<dbReference type="Pfam" id="PF00004">
    <property type="entry name" value="AAA"/>
    <property type="match status" value="1"/>
</dbReference>
<dbReference type="InterPro" id="IPR003959">
    <property type="entry name" value="ATPase_AAA_core"/>
</dbReference>
<feature type="transmembrane region" description="Helical" evidence="3">
    <location>
        <begin position="18"/>
        <end position="35"/>
    </location>
</feature>
<dbReference type="SUPFAM" id="SSF52540">
    <property type="entry name" value="P-loop containing nucleoside triphosphate hydrolases"/>
    <property type="match status" value="1"/>
</dbReference>
<dbReference type="InterPro" id="IPR027417">
    <property type="entry name" value="P-loop_NTPase"/>
</dbReference>
<evidence type="ECO:0000256" key="3">
    <source>
        <dbReference type="SAM" id="Phobius"/>
    </source>
</evidence>
<dbReference type="PANTHER" id="PTHR23070">
    <property type="entry name" value="BCS1 AAA-TYPE ATPASE"/>
    <property type="match status" value="1"/>
</dbReference>
<feature type="compositionally biased region" description="Basic and acidic residues" evidence="2">
    <location>
        <begin position="297"/>
        <end position="310"/>
    </location>
</feature>
<protein>
    <recommendedName>
        <fullName evidence="4">BCS1 N-terminal domain-containing protein</fullName>
    </recommendedName>
</protein>
<evidence type="ECO:0000313" key="5">
    <source>
        <dbReference type="EMBL" id="KKL10979.1"/>
    </source>
</evidence>
<dbReference type="EMBL" id="LAZR01041839">
    <property type="protein sequence ID" value="KKL10979.1"/>
    <property type="molecule type" value="Genomic_DNA"/>
</dbReference>
<name>A0A0F9AMX6_9ZZZZ</name>
<keyword evidence="3" id="KW-0812">Transmembrane</keyword>
<keyword evidence="3" id="KW-0472">Membrane</keyword>